<dbReference type="SUPFAM" id="SSF53850">
    <property type="entry name" value="Periplasmic binding protein-like II"/>
    <property type="match status" value="1"/>
</dbReference>
<feature type="domain" description="HTH lysR-type" evidence="5">
    <location>
        <begin position="29"/>
        <end position="86"/>
    </location>
</feature>
<sequence length="372" mass="41769">MLIFKRFVTNRLFRILKRMVTLEELLSSMNSKQLQYFLVTVQKGSIAAAARELDIAQPAISQQLANLEREMGSALFERSFKGVSLTAAGKLFEKHARKLIDDINNAKMELQQLAAVQQGKVRVGMLPSIGNVLSMSLIAQVTRWYPQLKLEISTGPSYAVKEWLQSNQVDIALTYEQEVEPRFMTVYPLIEEFMYLVVGVNEASDNYTSLKTRETIHFWELSQYELLTPGTKDALGRLIDKYERETGVALKHDKAYSGQLMTGLRQVIQGEGLMILPSSAMYHLEDSKVVKSLKITQPEMKRQVIAATNSNFALTDAIVKMIAIIQEVTATEQQAGHWRGKFVGQLKHADVRSLSSSTSAPGSLEATLRAYD</sequence>
<dbReference type="STRING" id="634436.SAMN05216361_3013"/>
<gene>
    <name evidence="6" type="ORF">SAMN05216361_3013</name>
</gene>
<dbReference type="InterPro" id="IPR036390">
    <property type="entry name" value="WH_DNA-bd_sf"/>
</dbReference>
<dbReference type="InterPro" id="IPR005119">
    <property type="entry name" value="LysR_subst-bd"/>
</dbReference>
<evidence type="ECO:0000313" key="7">
    <source>
        <dbReference type="Proteomes" id="UP000184520"/>
    </source>
</evidence>
<dbReference type="InterPro" id="IPR000847">
    <property type="entry name" value="LysR_HTH_N"/>
</dbReference>
<dbReference type="PROSITE" id="PS50931">
    <property type="entry name" value="HTH_LYSR"/>
    <property type="match status" value="1"/>
</dbReference>
<keyword evidence="7" id="KW-1185">Reference proteome</keyword>
<dbReference type="Pfam" id="PF00126">
    <property type="entry name" value="HTH_1"/>
    <property type="match status" value="1"/>
</dbReference>
<dbReference type="InterPro" id="IPR050950">
    <property type="entry name" value="HTH-type_LysR_regulators"/>
</dbReference>
<evidence type="ECO:0000256" key="1">
    <source>
        <dbReference type="ARBA" id="ARBA00009437"/>
    </source>
</evidence>
<keyword evidence="2" id="KW-0805">Transcription regulation</keyword>
<name>A0A1M5MF29_9ALTE</name>
<dbReference type="PRINTS" id="PR00039">
    <property type="entry name" value="HTHLYSR"/>
</dbReference>
<evidence type="ECO:0000259" key="5">
    <source>
        <dbReference type="PROSITE" id="PS50931"/>
    </source>
</evidence>
<dbReference type="Pfam" id="PF03466">
    <property type="entry name" value="LysR_substrate"/>
    <property type="match status" value="1"/>
</dbReference>
<organism evidence="6 7">
    <name type="scientific">Marisediminitalea aggregata</name>
    <dbReference type="NCBI Taxonomy" id="634436"/>
    <lineage>
        <taxon>Bacteria</taxon>
        <taxon>Pseudomonadati</taxon>
        <taxon>Pseudomonadota</taxon>
        <taxon>Gammaproteobacteria</taxon>
        <taxon>Alteromonadales</taxon>
        <taxon>Alteromonadaceae</taxon>
        <taxon>Marisediminitalea</taxon>
    </lineage>
</organism>
<dbReference type="FunFam" id="1.10.10.10:FF:000001">
    <property type="entry name" value="LysR family transcriptional regulator"/>
    <property type="match status" value="1"/>
</dbReference>
<dbReference type="AlphaFoldDB" id="A0A1M5MF29"/>
<evidence type="ECO:0000256" key="4">
    <source>
        <dbReference type="ARBA" id="ARBA00023163"/>
    </source>
</evidence>
<keyword evidence="4" id="KW-0804">Transcription</keyword>
<dbReference type="PANTHER" id="PTHR30419">
    <property type="entry name" value="HTH-TYPE TRANSCRIPTIONAL REGULATOR YBHD"/>
    <property type="match status" value="1"/>
</dbReference>
<dbReference type="SUPFAM" id="SSF46785">
    <property type="entry name" value="Winged helix' DNA-binding domain"/>
    <property type="match status" value="1"/>
</dbReference>
<comment type="similarity">
    <text evidence="1">Belongs to the LysR transcriptional regulatory family.</text>
</comment>
<accession>A0A1M5MF29</accession>
<dbReference type="GO" id="GO:0005829">
    <property type="term" value="C:cytosol"/>
    <property type="evidence" value="ECO:0007669"/>
    <property type="project" value="TreeGrafter"/>
</dbReference>
<dbReference type="InterPro" id="IPR036388">
    <property type="entry name" value="WH-like_DNA-bd_sf"/>
</dbReference>
<keyword evidence="3 6" id="KW-0238">DNA-binding</keyword>
<dbReference type="Proteomes" id="UP000184520">
    <property type="component" value="Unassembled WGS sequence"/>
</dbReference>
<dbReference type="GO" id="GO:0003700">
    <property type="term" value="F:DNA-binding transcription factor activity"/>
    <property type="evidence" value="ECO:0007669"/>
    <property type="project" value="InterPro"/>
</dbReference>
<dbReference type="EMBL" id="FQWD01000004">
    <property type="protein sequence ID" value="SHG76024.1"/>
    <property type="molecule type" value="Genomic_DNA"/>
</dbReference>
<proteinExistence type="inferred from homology"/>
<protein>
    <submittedName>
        <fullName evidence="6">DNA-binding transcriptional regulator, LysR family</fullName>
    </submittedName>
</protein>
<evidence type="ECO:0000313" key="6">
    <source>
        <dbReference type="EMBL" id="SHG76024.1"/>
    </source>
</evidence>
<reference evidence="7" key="1">
    <citation type="submission" date="2016-11" db="EMBL/GenBank/DDBJ databases">
        <authorList>
            <person name="Varghese N."/>
            <person name="Submissions S."/>
        </authorList>
    </citation>
    <scope>NUCLEOTIDE SEQUENCE [LARGE SCALE GENOMIC DNA]</scope>
    <source>
        <strain evidence="7">CGMCC 1.8995</strain>
    </source>
</reference>
<dbReference type="CDD" id="cd05466">
    <property type="entry name" value="PBP2_LTTR_substrate"/>
    <property type="match status" value="1"/>
</dbReference>
<dbReference type="Gene3D" id="1.10.10.10">
    <property type="entry name" value="Winged helix-like DNA-binding domain superfamily/Winged helix DNA-binding domain"/>
    <property type="match status" value="1"/>
</dbReference>
<dbReference type="Gene3D" id="3.40.190.10">
    <property type="entry name" value="Periplasmic binding protein-like II"/>
    <property type="match status" value="2"/>
</dbReference>
<evidence type="ECO:0000256" key="2">
    <source>
        <dbReference type="ARBA" id="ARBA00023015"/>
    </source>
</evidence>
<dbReference type="GO" id="GO:0003677">
    <property type="term" value="F:DNA binding"/>
    <property type="evidence" value="ECO:0007669"/>
    <property type="project" value="UniProtKB-KW"/>
</dbReference>
<evidence type="ECO:0000256" key="3">
    <source>
        <dbReference type="ARBA" id="ARBA00023125"/>
    </source>
</evidence>